<reference evidence="1" key="1">
    <citation type="journal article" date="2015" name="Nature">
        <title>Complex archaea that bridge the gap between prokaryotes and eukaryotes.</title>
        <authorList>
            <person name="Spang A."/>
            <person name="Saw J.H."/>
            <person name="Jorgensen S.L."/>
            <person name="Zaremba-Niedzwiedzka K."/>
            <person name="Martijn J."/>
            <person name="Lind A.E."/>
            <person name="van Eijk R."/>
            <person name="Schleper C."/>
            <person name="Guy L."/>
            <person name="Ettema T.J."/>
        </authorList>
    </citation>
    <scope>NUCLEOTIDE SEQUENCE</scope>
</reference>
<sequence>MAEQTEKVFSAVWFAIHDNAAEIEALKKMMDKVVVGMDDLTARIEQLEKKK</sequence>
<accession>A0A0F9R7F8</accession>
<organism evidence="1">
    <name type="scientific">marine sediment metagenome</name>
    <dbReference type="NCBI Taxonomy" id="412755"/>
    <lineage>
        <taxon>unclassified sequences</taxon>
        <taxon>metagenomes</taxon>
        <taxon>ecological metagenomes</taxon>
    </lineage>
</organism>
<dbReference type="AlphaFoldDB" id="A0A0F9R7F8"/>
<gene>
    <name evidence="1" type="ORF">LCGC14_1007560</name>
</gene>
<dbReference type="EMBL" id="LAZR01003933">
    <property type="protein sequence ID" value="KKN13323.1"/>
    <property type="molecule type" value="Genomic_DNA"/>
</dbReference>
<name>A0A0F9R7F8_9ZZZZ</name>
<protein>
    <submittedName>
        <fullName evidence="1">Uncharacterized protein</fullName>
    </submittedName>
</protein>
<proteinExistence type="predicted"/>
<comment type="caution">
    <text evidence="1">The sequence shown here is derived from an EMBL/GenBank/DDBJ whole genome shotgun (WGS) entry which is preliminary data.</text>
</comment>
<evidence type="ECO:0000313" key="1">
    <source>
        <dbReference type="EMBL" id="KKN13323.1"/>
    </source>
</evidence>